<accession>A0A915PED0</accession>
<protein>
    <submittedName>
        <fullName evidence="3">LITAF domain-containing protein</fullName>
    </submittedName>
</protein>
<dbReference type="Proteomes" id="UP000887560">
    <property type="component" value="Unplaced"/>
</dbReference>
<sequence>MKLKIFFILFLCLVSKGIEGANLPASVAPIQPPTNVGELAPASYENVNGVKYSNIPFYGNPKNTHKEKVNGLGKTGKVDTSNRFSVLQGLTEESQEKMLESKPKIEEACEEDCVEGCVEEVVIDTSQLNIKQTSSAIKKPNRKLLEYERDRPSYKEDRPNFSDRTNTCCCCLPNWVRVIVVGALTLPGLLLNYTGNVMDCKICNSAIKNPNRKLLQYERERPSYKEDRPNFSDRTNTCCCCLPNWVRVIVVGALTLPGLLLNYTGNVMDCKICKYTTAEVAPDFGINRVLPSCVKINDVISCNSNYPLWVHSKDFHKHFDKNETFGLYCPIGKNNSMDKVAEAVVTRVKDKRKRKWTLTFVQKNFTNNGTKA</sequence>
<name>A0A915PED0_9BILA</name>
<organism evidence="2 3">
    <name type="scientific">Meloidogyne floridensis</name>
    <dbReference type="NCBI Taxonomy" id="298350"/>
    <lineage>
        <taxon>Eukaryota</taxon>
        <taxon>Metazoa</taxon>
        <taxon>Ecdysozoa</taxon>
        <taxon>Nematoda</taxon>
        <taxon>Chromadorea</taxon>
        <taxon>Rhabditida</taxon>
        <taxon>Tylenchina</taxon>
        <taxon>Tylenchomorpha</taxon>
        <taxon>Tylenchoidea</taxon>
        <taxon>Meloidogynidae</taxon>
        <taxon>Meloidogyninae</taxon>
        <taxon>Meloidogyne</taxon>
    </lineage>
</organism>
<feature type="chain" id="PRO_5037655118" evidence="1">
    <location>
        <begin position="21"/>
        <end position="372"/>
    </location>
</feature>
<dbReference type="AlphaFoldDB" id="A0A915PED0"/>
<keyword evidence="2" id="KW-1185">Reference proteome</keyword>
<proteinExistence type="predicted"/>
<keyword evidence="1" id="KW-0732">Signal</keyword>
<evidence type="ECO:0000313" key="2">
    <source>
        <dbReference type="Proteomes" id="UP000887560"/>
    </source>
</evidence>
<reference evidence="3" key="1">
    <citation type="submission" date="2022-11" db="UniProtKB">
        <authorList>
            <consortium name="WormBaseParasite"/>
        </authorList>
    </citation>
    <scope>IDENTIFICATION</scope>
</reference>
<evidence type="ECO:0000313" key="3">
    <source>
        <dbReference type="WBParaSite" id="scf7180000424378.g12910"/>
    </source>
</evidence>
<feature type="signal peptide" evidence="1">
    <location>
        <begin position="1"/>
        <end position="20"/>
    </location>
</feature>
<evidence type="ECO:0000256" key="1">
    <source>
        <dbReference type="SAM" id="SignalP"/>
    </source>
</evidence>
<dbReference type="WBParaSite" id="scf7180000424378.g12910">
    <property type="protein sequence ID" value="scf7180000424378.g12910"/>
    <property type="gene ID" value="scf7180000424378.g12910"/>
</dbReference>